<evidence type="ECO:0000313" key="4">
    <source>
        <dbReference type="Proteomes" id="UP001145021"/>
    </source>
</evidence>
<accession>A0A9W7XGY1</accession>
<feature type="non-terminal residue" evidence="3">
    <location>
        <position position="96"/>
    </location>
</feature>
<keyword evidence="4" id="KW-1185">Reference proteome</keyword>
<sequence>MGRSVKGNKRGKKASNSPYNVFFTRELKRLKEQNPEMSHKDAFKQAGLNWRTSLENPKNKSKASAVSASDGPVPGPSANAPAPLVNKNATPATATT</sequence>
<dbReference type="Gene3D" id="1.10.30.10">
    <property type="entry name" value="High mobility group box domain"/>
    <property type="match status" value="1"/>
</dbReference>
<protein>
    <recommendedName>
        <fullName evidence="2">YABBY protein C-terminal domain-containing protein</fullName>
    </recommendedName>
</protein>
<comment type="caution">
    <text evidence="3">The sequence shown here is derived from an EMBL/GenBank/DDBJ whole genome shotgun (WGS) entry which is preliminary data.</text>
</comment>
<proteinExistence type="predicted"/>
<dbReference type="SUPFAM" id="SSF47095">
    <property type="entry name" value="HMG-box"/>
    <property type="match status" value="1"/>
</dbReference>
<dbReference type="InterPro" id="IPR056775">
    <property type="entry name" value="YABBY_C"/>
</dbReference>
<dbReference type="InterPro" id="IPR036910">
    <property type="entry name" value="HMG_box_dom_sf"/>
</dbReference>
<evidence type="ECO:0000313" key="3">
    <source>
        <dbReference type="EMBL" id="KAJ1644313.1"/>
    </source>
</evidence>
<feature type="domain" description="YABBY protein C-terminal" evidence="2">
    <location>
        <begin position="15"/>
        <end position="53"/>
    </location>
</feature>
<dbReference type="EMBL" id="JANBOH010000175">
    <property type="protein sequence ID" value="KAJ1644313.1"/>
    <property type="molecule type" value="Genomic_DNA"/>
</dbReference>
<feature type="region of interest" description="Disordered" evidence="1">
    <location>
        <begin position="1"/>
        <end position="20"/>
    </location>
</feature>
<dbReference type="CDD" id="cd00084">
    <property type="entry name" value="HMG-box_SF"/>
    <property type="match status" value="1"/>
</dbReference>
<gene>
    <name evidence="3" type="ORF">LPJ64_003982</name>
</gene>
<organism evidence="3 4">
    <name type="scientific">Coemansia asiatica</name>
    <dbReference type="NCBI Taxonomy" id="1052880"/>
    <lineage>
        <taxon>Eukaryota</taxon>
        <taxon>Fungi</taxon>
        <taxon>Fungi incertae sedis</taxon>
        <taxon>Zoopagomycota</taxon>
        <taxon>Kickxellomycotina</taxon>
        <taxon>Kickxellomycetes</taxon>
        <taxon>Kickxellales</taxon>
        <taxon>Kickxellaceae</taxon>
        <taxon>Coemansia</taxon>
    </lineage>
</organism>
<evidence type="ECO:0000256" key="1">
    <source>
        <dbReference type="SAM" id="MobiDB-lite"/>
    </source>
</evidence>
<name>A0A9W7XGY1_9FUNG</name>
<evidence type="ECO:0000259" key="2">
    <source>
        <dbReference type="Pfam" id="PF04690"/>
    </source>
</evidence>
<dbReference type="AlphaFoldDB" id="A0A9W7XGY1"/>
<reference evidence="3" key="1">
    <citation type="submission" date="2022-07" db="EMBL/GenBank/DDBJ databases">
        <title>Phylogenomic reconstructions and comparative analyses of Kickxellomycotina fungi.</title>
        <authorList>
            <person name="Reynolds N.K."/>
            <person name="Stajich J.E."/>
            <person name="Barry K."/>
            <person name="Grigoriev I.V."/>
            <person name="Crous P."/>
            <person name="Smith M.E."/>
        </authorList>
    </citation>
    <scope>NUCLEOTIDE SEQUENCE</scope>
    <source>
        <strain evidence="3">NBRC 105413</strain>
    </source>
</reference>
<dbReference type="Proteomes" id="UP001145021">
    <property type="component" value="Unassembled WGS sequence"/>
</dbReference>
<feature type="region of interest" description="Disordered" evidence="1">
    <location>
        <begin position="50"/>
        <end position="96"/>
    </location>
</feature>
<feature type="compositionally biased region" description="Polar residues" evidence="1">
    <location>
        <begin position="87"/>
        <end position="96"/>
    </location>
</feature>
<dbReference type="Pfam" id="PF04690">
    <property type="entry name" value="YABBY"/>
    <property type="match status" value="1"/>
</dbReference>
<feature type="compositionally biased region" description="Basic residues" evidence="1">
    <location>
        <begin position="1"/>
        <end position="13"/>
    </location>
</feature>